<organism evidence="1 2">
    <name type="scientific">Geobacillus proteiniphilus</name>
    <dbReference type="NCBI Taxonomy" id="860353"/>
    <lineage>
        <taxon>Bacteria</taxon>
        <taxon>Bacillati</taxon>
        <taxon>Bacillota</taxon>
        <taxon>Bacilli</taxon>
        <taxon>Bacillales</taxon>
        <taxon>Anoxybacillaceae</taxon>
        <taxon>Geobacillus</taxon>
    </lineage>
</organism>
<proteinExistence type="predicted"/>
<dbReference type="AlphaFoldDB" id="A0A1Q5SU62"/>
<reference evidence="1 2" key="1">
    <citation type="submission" date="2016-11" db="EMBL/GenBank/DDBJ databases">
        <authorList>
            <person name="Kadnikov V."/>
            <person name="Nazina T."/>
        </authorList>
    </citation>
    <scope>NUCLEOTIDE SEQUENCE [LARGE SCALE GENOMIC DNA]</scope>
    <source>
        <strain evidence="1 2">1017</strain>
    </source>
</reference>
<name>A0A1Q5SU62_9BACL</name>
<gene>
    <name evidence="1" type="ORF">BRO54_2634</name>
</gene>
<dbReference type="EMBL" id="MQMG01000037">
    <property type="protein sequence ID" value="OKO91513.1"/>
    <property type="molecule type" value="Genomic_DNA"/>
</dbReference>
<dbReference type="Proteomes" id="UP000186030">
    <property type="component" value="Unassembled WGS sequence"/>
</dbReference>
<comment type="caution">
    <text evidence="1">The sequence shown here is derived from an EMBL/GenBank/DDBJ whole genome shotgun (WGS) entry which is preliminary data.</text>
</comment>
<evidence type="ECO:0000313" key="2">
    <source>
        <dbReference type="Proteomes" id="UP000186030"/>
    </source>
</evidence>
<protein>
    <submittedName>
        <fullName evidence="1">Uncharacterized protein</fullName>
    </submittedName>
</protein>
<accession>A0A1Q5SU62</accession>
<reference evidence="2" key="2">
    <citation type="submission" date="2017-01" db="EMBL/GenBank/DDBJ databases">
        <title>Genome sequencing and annotation of Geobacillus sp. 1017, a Hydrocarbon-Oxidizing Thermophilic Bacterium Isolated from a Heavy Oil Reservoir (China).</title>
        <authorList>
            <person name="Kadnikov V.V."/>
            <person name="Mardanov A.V."/>
            <person name="Poltaraus A.B."/>
            <person name="Sokolova D.S."/>
            <person name="Semenova E.M."/>
            <person name="Ravin N.V."/>
            <person name="Tourova T.P."/>
            <person name="Nazina T.N."/>
        </authorList>
    </citation>
    <scope>NUCLEOTIDE SEQUENCE [LARGE SCALE GENOMIC DNA]</scope>
    <source>
        <strain evidence="2">1017</strain>
    </source>
</reference>
<evidence type="ECO:0000313" key="1">
    <source>
        <dbReference type="EMBL" id="OKO91513.1"/>
    </source>
</evidence>
<sequence>MSFVNTFSHNLLCCFPPFGDGFYNLAHDHLDCQPVFEKCFV</sequence>